<evidence type="ECO:0000256" key="9">
    <source>
        <dbReference type="NCBIfam" id="TIGR00126"/>
    </source>
</evidence>
<evidence type="ECO:0000256" key="8">
    <source>
        <dbReference type="ARBA" id="ARBA00048791"/>
    </source>
</evidence>
<dbReference type="InterPro" id="IPR011343">
    <property type="entry name" value="DeoC"/>
</dbReference>
<dbReference type="OrthoDB" id="9778711at2"/>
<evidence type="ECO:0000256" key="5">
    <source>
        <dbReference type="ARBA" id="ARBA00022490"/>
    </source>
</evidence>
<evidence type="ECO:0000256" key="1">
    <source>
        <dbReference type="ARBA" id="ARBA00004463"/>
    </source>
</evidence>
<evidence type="ECO:0000256" key="7">
    <source>
        <dbReference type="ARBA" id="ARBA00023270"/>
    </source>
</evidence>
<dbReference type="FunFam" id="3.20.20.70:FF:000103">
    <property type="entry name" value="Putative deoxyribose-phosphate aldolase"/>
    <property type="match status" value="1"/>
</dbReference>
<dbReference type="PANTHER" id="PTHR10889">
    <property type="entry name" value="DEOXYRIBOSE-PHOSPHATE ALDOLASE"/>
    <property type="match status" value="1"/>
</dbReference>
<evidence type="ECO:0000256" key="2">
    <source>
        <dbReference type="ARBA" id="ARBA00004816"/>
    </source>
</evidence>
<dbReference type="SUPFAM" id="SSF51569">
    <property type="entry name" value="Aldolase"/>
    <property type="match status" value="1"/>
</dbReference>
<evidence type="ECO:0000256" key="3">
    <source>
        <dbReference type="ARBA" id="ARBA00009473"/>
    </source>
</evidence>
<dbReference type="GO" id="GO:0004139">
    <property type="term" value="F:deoxyribose-phosphate aldolase activity"/>
    <property type="evidence" value="ECO:0007669"/>
    <property type="project" value="UniProtKB-UniRule"/>
</dbReference>
<comment type="subcellular location">
    <subcellularLocation>
        <location evidence="1">Cytoplasmic granule</location>
    </subcellularLocation>
</comment>
<gene>
    <name evidence="10" type="primary">deoC_2</name>
    <name evidence="10" type="ORF">KDA_37130</name>
</gene>
<dbReference type="CDD" id="cd00959">
    <property type="entry name" value="DeoC"/>
    <property type="match status" value="1"/>
</dbReference>
<dbReference type="Proteomes" id="UP000287171">
    <property type="component" value="Unassembled WGS sequence"/>
</dbReference>
<dbReference type="RefSeq" id="WP_126628473.1">
    <property type="nucleotide sequence ID" value="NZ_BIFT01000001.1"/>
</dbReference>
<dbReference type="AlphaFoldDB" id="A0A402BA94"/>
<comment type="caution">
    <text evidence="10">The sequence shown here is derived from an EMBL/GenBank/DDBJ whole genome shotgun (WGS) entry which is preliminary data.</text>
</comment>
<dbReference type="NCBIfam" id="TIGR00126">
    <property type="entry name" value="deoC"/>
    <property type="match status" value="1"/>
</dbReference>
<evidence type="ECO:0000256" key="6">
    <source>
        <dbReference type="ARBA" id="ARBA00023239"/>
    </source>
</evidence>
<comment type="pathway">
    <text evidence="2">Carbohydrate degradation; 2-deoxy-D-ribose 1-phosphate degradation; D-glyceraldehyde 3-phosphate and acetaldehyde from 2-deoxy-alpha-D-ribose 1-phosphate: step 2/2.</text>
</comment>
<protein>
    <recommendedName>
        <fullName evidence="4 9">Deoxyribose-phosphate aldolase</fullName>
        <ecNumber evidence="4 9">4.1.2.4</ecNumber>
    </recommendedName>
</protein>
<dbReference type="EMBL" id="BIFT01000001">
    <property type="protein sequence ID" value="GCE28229.1"/>
    <property type="molecule type" value="Genomic_DNA"/>
</dbReference>
<evidence type="ECO:0000313" key="10">
    <source>
        <dbReference type="EMBL" id="GCE28229.1"/>
    </source>
</evidence>
<keyword evidence="7" id="KW-0704">Schiff base</keyword>
<dbReference type="InterPro" id="IPR013785">
    <property type="entry name" value="Aldolase_TIM"/>
</dbReference>
<dbReference type="PANTHER" id="PTHR10889:SF3">
    <property type="entry name" value="DEOXYRIBOSE-PHOSPHATE ALDOLASE"/>
    <property type="match status" value="1"/>
</dbReference>
<dbReference type="SMART" id="SM01133">
    <property type="entry name" value="DeoC"/>
    <property type="match status" value="1"/>
</dbReference>
<sequence length="334" mass="36077">MTTTKSRAASVAGSEPAKTEALVRNPGLLLDMGWVNRVHINRSAIERRAATLPTRRTVKKDWQAAWLLRAVTCLDLTTLAGDDTPGNVLRLCAKARQPVRQELLSALGFEELHVGAVCVYHNFVATAVEALKGSDIPVAAVSTGFPAGLNGFDQKLQEISASVAAGAQEIDIVISRHHVLTGNWQALYDEVKAFRAACGDAHMKTILATHELATLRNVGMASLVCMMAGADFIKTSTGKEPTNATLPVGLVMVRAIRDYYEQTGYKVGFKPAGGIRAAKASLDWLALIKEELGNEWLNNSLFRFGASGLLSDIERQLAHYVTGQYAAAYENPMV</sequence>
<organism evidence="10 11">
    <name type="scientific">Dictyobacter alpinus</name>
    <dbReference type="NCBI Taxonomy" id="2014873"/>
    <lineage>
        <taxon>Bacteria</taxon>
        <taxon>Bacillati</taxon>
        <taxon>Chloroflexota</taxon>
        <taxon>Ktedonobacteria</taxon>
        <taxon>Ktedonobacterales</taxon>
        <taxon>Dictyobacteraceae</taxon>
        <taxon>Dictyobacter</taxon>
    </lineage>
</organism>
<name>A0A402BA94_9CHLR</name>
<comment type="catalytic activity">
    <reaction evidence="8">
        <text>2-deoxy-D-ribose 5-phosphate = D-glyceraldehyde 3-phosphate + acetaldehyde</text>
        <dbReference type="Rhea" id="RHEA:12821"/>
        <dbReference type="ChEBI" id="CHEBI:15343"/>
        <dbReference type="ChEBI" id="CHEBI:59776"/>
        <dbReference type="ChEBI" id="CHEBI:62877"/>
        <dbReference type="EC" id="4.1.2.4"/>
    </reaction>
</comment>
<proteinExistence type="inferred from homology"/>
<keyword evidence="6" id="KW-0456">Lyase</keyword>
<dbReference type="GO" id="GO:0005737">
    <property type="term" value="C:cytoplasm"/>
    <property type="evidence" value="ECO:0007669"/>
    <property type="project" value="InterPro"/>
</dbReference>
<dbReference type="Gene3D" id="3.20.20.70">
    <property type="entry name" value="Aldolase class I"/>
    <property type="match status" value="1"/>
</dbReference>
<comment type="similarity">
    <text evidence="3">Belongs to the DeoC/FbaB aldolase family. DeoC type 2 subfamily.</text>
</comment>
<keyword evidence="11" id="KW-1185">Reference proteome</keyword>
<keyword evidence="5" id="KW-0963">Cytoplasm</keyword>
<reference evidence="11" key="1">
    <citation type="submission" date="2018-12" db="EMBL/GenBank/DDBJ databases">
        <title>Tengunoibacter tsumagoiensis gen. nov., sp. nov., Dictyobacter kobayashii sp. nov., D. alpinus sp. nov., and D. joshuensis sp. nov. and description of Dictyobacteraceae fam. nov. within the order Ktedonobacterales isolated from Tengu-no-mugimeshi.</title>
        <authorList>
            <person name="Wang C.M."/>
            <person name="Zheng Y."/>
            <person name="Sakai Y."/>
            <person name="Toyoda A."/>
            <person name="Minakuchi Y."/>
            <person name="Abe K."/>
            <person name="Yokota A."/>
            <person name="Yabe S."/>
        </authorList>
    </citation>
    <scope>NUCLEOTIDE SEQUENCE [LARGE SCALE GENOMIC DNA]</scope>
    <source>
        <strain evidence="11">Uno16</strain>
    </source>
</reference>
<dbReference type="GO" id="GO:0009264">
    <property type="term" value="P:deoxyribonucleotide catabolic process"/>
    <property type="evidence" value="ECO:0007669"/>
    <property type="project" value="UniProtKB-UniRule"/>
</dbReference>
<dbReference type="InterPro" id="IPR002915">
    <property type="entry name" value="DeoC/FbaB/LacD_aldolase"/>
</dbReference>
<evidence type="ECO:0000256" key="4">
    <source>
        <dbReference type="ARBA" id="ARBA00012515"/>
    </source>
</evidence>
<evidence type="ECO:0000313" key="11">
    <source>
        <dbReference type="Proteomes" id="UP000287171"/>
    </source>
</evidence>
<dbReference type="GO" id="GO:0016052">
    <property type="term" value="P:carbohydrate catabolic process"/>
    <property type="evidence" value="ECO:0007669"/>
    <property type="project" value="TreeGrafter"/>
</dbReference>
<dbReference type="Pfam" id="PF01791">
    <property type="entry name" value="DeoC"/>
    <property type="match status" value="1"/>
</dbReference>
<accession>A0A402BA94</accession>
<dbReference type="EC" id="4.1.2.4" evidence="4 9"/>